<feature type="domain" description="Glucose dehydrogenase C-terminal" evidence="7">
    <location>
        <begin position="145"/>
        <end position="348"/>
    </location>
</feature>
<keyword evidence="5" id="KW-0560">Oxidoreductase</keyword>
<dbReference type="InterPro" id="IPR031640">
    <property type="entry name" value="Glu_dehyd_C"/>
</dbReference>
<dbReference type="SUPFAM" id="SSF51735">
    <property type="entry name" value="NAD(P)-binding Rossmann-fold domains"/>
    <property type="match status" value="1"/>
</dbReference>
<dbReference type="InterPro" id="IPR013154">
    <property type="entry name" value="ADH-like_N"/>
</dbReference>
<dbReference type="PANTHER" id="PTHR43161">
    <property type="entry name" value="SORBITOL DEHYDROGENASE"/>
    <property type="match status" value="1"/>
</dbReference>
<evidence type="ECO:0000259" key="6">
    <source>
        <dbReference type="Pfam" id="PF08240"/>
    </source>
</evidence>
<evidence type="ECO:0000256" key="5">
    <source>
        <dbReference type="ARBA" id="ARBA00023002"/>
    </source>
</evidence>
<dbReference type="CDD" id="cd08230">
    <property type="entry name" value="glucose_DH"/>
    <property type="match status" value="1"/>
</dbReference>
<comment type="similarity">
    <text evidence="2">Belongs to the zinc-containing alcohol dehydrogenase family.</text>
</comment>
<dbReference type="SUPFAM" id="SSF50129">
    <property type="entry name" value="GroES-like"/>
    <property type="match status" value="1"/>
</dbReference>
<dbReference type="InterPro" id="IPR011032">
    <property type="entry name" value="GroES-like_sf"/>
</dbReference>
<proteinExistence type="inferred from homology"/>
<dbReference type="AlphaFoldDB" id="A0A1W2FKX2"/>
<evidence type="ECO:0000256" key="3">
    <source>
        <dbReference type="ARBA" id="ARBA00022723"/>
    </source>
</evidence>
<dbReference type="GO" id="GO:0016491">
    <property type="term" value="F:oxidoreductase activity"/>
    <property type="evidence" value="ECO:0007669"/>
    <property type="project" value="UniProtKB-KW"/>
</dbReference>
<evidence type="ECO:0000256" key="2">
    <source>
        <dbReference type="ARBA" id="ARBA00008072"/>
    </source>
</evidence>
<keyword evidence="3" id="KW-0479">Metal-binding</keyword>
<dbReference type="Proteomes" id="UP000192674">
    <property type="component" value="Unassembled WGS sequence"/>
</dbReference>
<dbReference type="RefSeq" id="WP_033390887.1">
    <property type="nucleotide sequence ID" value="NZ_FWXV01000008.1"/>
</dbReference>
<dbReference type="EMBL" id="FWXV01000008">
    <property type="protein sequence ID" value="SMD22394.1"/>
    <property type="molecule type" value="Genomic_DNA"/>
</dbReference>
<dbReference type="Gene3D" id="3.90.180.10">
    <property type="entry name" value="Medium-chain alcohol dehydrogenases, catalytic domain"/>
    <property type="match status" value="1"/>
</dbReference>
<keyword evidence="4" id="KW-0862">Zinc</keyword>
<sequence length="351" mass="37600">MLALTVQPPQAGSLALAELPDPEPAQHELLVEGLAVGVCGTDKEIVRGEFGSPPPGRSRLVLGHESLGRVRQAPPDSGFVPGDLVVGVVRRPDPVPCGACGAGEFDMCRNGRYTERGIKELDGYASELWCVEHDYAVKLDPRLEHVGVLMEPTTVVAKAWEQIHRVGQRAWFEPQRVLVTGAGPIGLLAAMLGTQQGLDVHVLDRVTSGPKPRLTHALGATYHHDSADAVAARIQPDIVIEATGAGRVVFDAIAHTARFAIVCLTGVSPQGRTIPIDAGALSRQLVLENDAIIGSVNANLRHYQLAADALVAADENWLRGLITRRLPLHRFAEAFDTTDDDVKVVITLNNS</sequence>
<dbReference type="Gene3D" id="3.40.50.720">
    <property type="entry name" value="NAD(P)-binding Rossmann-like Domain"/>
    <property type="match status" value="1"/>
</dbReference>
<feature type="domain" description="Alcohol dehydrogenase-like N-terminal" evidence="6">
    <location>
        <begin position="26"/>
        <end position="140"/>
    </location>
</feature>
<dbReference type="InterPro" id="IPR036291">
    <property type="entry name" value="NAD(P)-bd_dom_sf"/>
</dbReference>
<protein>
    <submittedName>
        <fullName evidence="8">Threonine dehydrogenase</fullName>
    </submittedName>
</protein>
<gene>
    <name evidence="8" type="ORF">SAMN05661093_07393</name>
</gene>
<keyword evidence="9" id="KW-1185">Reference proteome</keyword>
<accession>A0A1W2FKX2</accession>
<dbReference type="Pfam" id="PF16912">
    <property type="entry name" value="Glu_dehyd_C"/>
    <property type="match status" value="1"/>
</dbReference>
<evidence type="ECO:0000259" key="7">
    <source>
        <dbReference type="Pfam" id="PF16912"/>
    </source>
</evidence>
<dbReference type="OrthoDB" id="9797931at2"/>
<evidence type="ECO:0000256" key="1">
    <source>
        <dbReference type="ARBA" id="ARBA00001947"/>
    </source>
</evidence>
<name>A0A1W2FKX2_KIBAR</name>
<evidence type="ECO:0000313" key="9">
    <source>
        <dbReference type="Proteomes" id="UP000192674"/>
    </source>
</evidence>
<dbReference type="PANTHER" id="PTHR43161:SF9">
    <property type="entry name" value="SORBITOL DEHYDROGENASE"/>
    <property type="match status" value="1"/>
</dbReference>
<evidence type="ECO:0000256" key="4">
    <source>
        <dbReference type="ARBA" id="ARBA00022833"/>
    </source>
</evidence>
<organism evidence="8 9">
    <name type="scientific">Kibdelosporangium aridum</name>
    <dbReference type="NCBI Taxonomy" id="2030"/>
    <lineage>
        <taxon>Bacteria</taxon>
        <taxon>Bacillati</taxon>
        <taxon>Actinomycetota</taxon>
        <taxon>Actinomycetes</taxon>
        <taxon>Pseudonocardiales</taxon>
        <taxon>Pseudonocardiaceae</taxon>
        <taxon>Kibdelosporangium</taxon>
    </lineage>
</organism>
<comment type="cofactor">
    <cofactor evidence="1">
        <name>Zn(2+)</name>
        <dbReference type="ChEBI" id="CHEBI:29105"/>
    </cofactor>
</comment>
<dbReference type="GO" id="GO:0046872">
    <property type="term" value="F:metal ion binding"/>
    <property type="evidence" value="ECO:0007669"/>
    <property type="project" value="UniProtKB-KW"/>
</dbReference>
<reference evidence="8 9" key="1">
    <citation type="submission" date="2017-04" db="EMBL/GenBank/DDBJ databases">
        <authorList>
            <person name="Afonso C.L."/>
            <person name="Miller P.J."/>
            <person name="Scott M.A."/>
            <person name="Spackman E."/>
            <person name="Goraichik I."/>
            <person name="Dimitrov K.M."/>
            <person name="Suarez D.L."/>
            <person name="Swayne D.E."/>
        </authorList>
    </citation>
    <scope>NUCLEOTIDE SEQUENCE [LARGE SCALE GENOMIC DNA]</scope>
    <source>
        <strain evidence="8 9">DSM 43828</strain>
    </source>
</reference>
<dbReference type="Pfam" id="PF08240">
    <property type="entry name" value="ADH_N"/>
    <property type="match status" value="1"/>
</dbReference>
<evidence type="ECO:0000313" key="8">
    <source>
        <dbReference type="EMBL" id="SMD22394.1"/>
    </source>
</evidence>